<keyword evidence="3" id="KW-1003">Cell membrane</keyword>
<evidence type="ECO:0000256" key="7">
    <source>
        <dbReference type="ARBA" id="ARBA00038151"/>
    </source>
</evidence>
<dbReference type="InterPro" id="IPR000390">
    <property type="entry name" value="Small_drug/metabolite_transptr"/>
</dbReference>
<dbReference type="RefSeq" id="WP_272085445.1">
    <property type="nucleotide sequence ID" value="NZ_JAQNDL010000001.1"/>
</dbReference>
<comment type="subcellular location">
    <subcellularLocation>
        <location evidence="1 9">Cell membrane</location>
        <topology evidence="1 9">Multi-pass membrane protein</topology>
    </subcellularLocation>
</comment>
<evidence type="ECO:0000256" key="9">
    <source>
        <dbReference type="RuleBase" id="RU003942"/>
    </source>
</evidence>
<dbReference type="Gene3D" id="1.10.3730.20">
    <property type="match status" value="1"/>
</dbReference>
<keyword evidence="6 10" id="KW-0472">Membrane</keyword>
<evidence type="ECO:0000256" key="3">
    <source>
        <dbReference type="ARBA" id="ARBA00022475"/>
    </source>
</evidence>
<organism evidence="11 12">
    <name type="scientific">Nannocystis bainbridge</name>
    <dbReference type="NCBI Taxonomy" id="2995303"/>
    <lineage>
        <taxon>Bacteria</taxon>
        <taxon>Pseudomonadati</taxon>
        <taxon>Myxococcota</taxon>
        <taxon>Polyangia</taxon>
        <taxon>Nannocystales</taxon>
        <taxon>Nannocystaceae</taxon>
        <taxon>Nannocystis</taxon>
    </lineage>
</organism>
<evidence type="ECO:0000256" key="6">
    <source>
        <dbReference type="ARBA" id="ARBA00023136"/>
    </source>
</evidence>
<evidence type="ECO:0000256" key="1">
    <source>
        <dbReference type="ARBA" id="ARBA00004651"/>
    </source>
</evidence>
<evidence type="ECO:0000256" key="8">
    <source>
        <dbReference type="ARBA" id="ARBA00039168"/>
    </source>
</evidence>
<comment type="similarity">
    <text evidence="7">Belongs to the drug/metabolite transporter (DMT) superfamily. Small multidrug resistance (SMR) (TC 2.A.7.1) family. Gdx/SugE subfamily.</text>
</comment>
<keyword evidence="2" id="KW-0813">Transport</keyword>
<dbReference type="SUPFAM" id="SSF103481">
    <property type="entry name" value="Multidrug resistance efflux transporter EmrE"/>
    <property type="match status" value="1"/>
</dbReference>
<dbReference type="PANTHER" id="PTHR30561">
    <property type="entry name" value="SMR FAMILY PROTON-DEPENDENT DRUG EFFLUX TRANSPORTER SUGE"/>
    <property type="match status" value="1"/>
</dbReference>
<dbReference type="EMBL" id="JAQNDL010000001">
    <property type="protein sequence ID" value="MDC0716957.1"/>
    <property type="molecule type" value="Genomic_DNA"/>
</dbReference>
<accession>A0ABT5DWZ4</accession>
<feature type="transmembrane region" description="Helical" evidence="10">
    <location>
        <begin position="90"/>
        <end position="109"/>
    </location>
</feature>
<dbReference type="Proteomes" id="UP001221686">
    <property type="component" value="Unassembled WGS sequence"/>
</dbReference>
<gene>
    <name evidence="11" type="ORF">POL25_08645</name>
</gene>
<name>A0ABT5DWZ4_9BACT</name>
<evidence type="ECO:0000256" key="10">
    <source>
        <dbReference type="SAM" id="Phobius"/>
    </source>
</evidence>
<sequence>MSTAWIYLFVAGLLEVGWALGLKWSDGFDFRNKPLPTLVTVVALVASFALLAQASKTLPIGTAYAVWTGIGAAGAAIGGMMLLGEPVAPLRLLFLTMLVVAIVGLKFSAGPA</sequence>
<evidence type="ECO:0000313" key="11">
    <source>
        <dbReference type="EMBL" id="MDC0716957.1"/>
    </source>
</evidence>
<comment type="caution">
    <text evidence="11">The sequence shown here is derived from an EMBL/GenBank/DDBJ whole genome shotgun (WGS) entry which is preliminary data.</text>
</comment>
<dbReference type="PANTHER" id="PTHR30561:SF0">
    <property type="entry name" value="GUANIDINIUM EXPORTER"/>
    <property type="match status" value="1"/>
</dbReference>
<keyword evidence="5 10" id="KW-1133">Transmembrane helix</keyword>
<evidence type="ECO:0000256" key="2">
    <source>
        <dbReference type="ARBA" id="ARBA00022448"/>
    </source>
</evidence>
<reference evidence="11 12" key="1">
    <citation type="submission" date="2022-11" db="EMBL/GenBank/DDBJ databases">
        <title>Minimal conservation of predation-associated metabolite biosynthetic gene clusters underscores biosynthetic potential of Myxococcota including descriptions for ten novel species: Archangium lansinium sp. nov., Myxococcus landrumus sp. nov., Nannocystis bai.</title>
        <authorList>
            <person name="Ahearne A."/>
            <person name="Stevens C."/>
            <person name="Dowd S."/>
        </authorList>
    </citation>
    <scope>NUCLEOTIDE SEQUENCE [LARGE SCALE GENOMIC DNA]</scope>
    <source>
        <strain evidence="11 12">BB15-2</strain>
    </source>
</reference>
<dbReference type="InterPro" id="IPR045324">
    <property type="entry name" value="Small_multidrug_res"/>
</dbReference>
<dbReference type="InterPro" id="IPR037185">
    <property type="entry name" value="EmrE-like"/>
</dbReference>
<evidence type="ECO:0000256" key="5">
    <source>
        <dbReference type="ARBA" id="ARBA00022989"/>
    </source>
</evidence>
<dbReference type="Pfam" id="PF00893">
    <property type="entry name" value="Multi_Drug_Res"/>
    <property type="match status" value="1"/>
</dbReference>
<feature type="transmembrane region" description="Helical" evidence="10">
    <location>
        <begin position="64"/>
        <end position="84"/>
    </location>
</feature>
<keyword evidence="12" id="KW-1185">Reference proteome</keyword>
<protein>
    <recommendedName>
        <fullName evidence="8">Guanidinium exporter</fullName>
    </recommendedName>
</protein>
<evidence type="ECO:0000313" key="12">
    <source>
        <dbReference type="Proteomes" id="UP001221686"/>
    </source>
</evidence>
<evidence type="ECO:0000256" key="4">
    <source>
        <dbReference type="ARBA" id="ARBA00022692"/>
    </source>
</evidence>
<keyword evidence="4 9" id="KW-0812">Transmembrane</keyword>
<proteinExistence type="inferred from homology"/>
<feature type="transmembrane region" description="Helical" evidence="10">
    <location>
        <begin position="35"/>
        <end position="52"/>
    </location>
</feature>